<dbReference type="PANTHER" id="PTHR30532">
    <property type="entry name" value="IRON III DICITRATE-BINDING PERIPLASMIC PROTEIN"/>
    <property type="match status" value="1"/>
</dbReference>
<reference evidence="7 8" key="2">
    <citation type="journal article" date="2010" name="Stand. Genomic Sci.">
        <title>Complete genome sequence of Gordonia bronchialis type strain (3410).</title>
        <authorList>
            <person name="Ivanova N."/>
            <person name="Sikorski J."/>
            <person name="Jando M."/>
            <person name="Lapidus A."/>
            <person name="Nolan M."/>
            <person name="Lucas S."/>
            <person name="Del Rio T.G."/>
            <person name="Tice H."/>
            <person name="Copeland A."/>
            <person name="Cheng J.F."/>
            <person name="Chen F."/>
            <person name="Bruce D."/>
            <person name="Goodwin L."/>
            <person name="Pitluck S."/>
            <person name="Mavromatis K."/>
            <person name="Ovchinnikova G."/>
            <person name="Pati A."/>
            <person name="Chen A."/>
            <person name="Palaniappan K."/>
            <person name="Land M."/>
            <person name="Hauser L."/>
            <person name="Chang Y.J."/>
            <person name="Jeffries C.D."/>
            <person name="Chain P."/>
            <person name="Saunders E."/>
            <person name="Han C."/>
            <person name="Detter J.C."/>
            <person name="Brettin T."/>
            <person name="Rohde M."/>
            <person name="Goker M."/>
            <person name="Bristow J."/>
            <person name="Eisen J.A."/>
            <person name="Markowitz V."/>
            <person name="Hugenholtz P."/>
            <person name="Klenk H.P."/>
            <person name="Kyrpides N.C."/>
        </authorList>
    </citation>
    <scope>NUCLEOTIDE SEQUENCE [LARGE SCALE GENOMIC DNA]</scope>
    <source>
        <strain evidence="8">ATCC 25592 / DSM 43247 / BCRC 13721 / JCM 3198 / KCTC 3076 / NBRC 16047 / NCTC 10667</strain>
    </source>
</reference>
<dbReference type="InterPro" id="IPR051313">
    <property type="entry name" value="Bact_iron-sidero_bind"/>
</dbReference>
<dbReference type="PANTHER" id="PTHR30532:SF25">
    <property type="entry name" value="IRON(III) DICITRATE-BINDING PERIPLASMIC PROTEIN"/>
    <property type="match status" value="1"/>
</dbReference>
<dbReference type="RefSeq" id="WP_012835002.1">
    <property type="nucleotide sequence ID" value="NC_013441.1"/>
</dbReference>
<dbReference type="GO" id="GO:0030288">
    <property type="term" value="C:outer membrane-bounded periplasmic space"/>
    <property type="evidence" value="ECO:0007669"/>
    <property type="project" value="TreeGrafter"/>
</dbReference>
<evidence type="ECO:0000256" key="5">
    <source>
        <dbReference type="SAM" id="SignalP"/>
    </source>
</evidence>
<organism evidence="7 8">
    <name type="scientific">Gordonia bronchialis (strain ATCC 25592 / DSM 43247 / BCRC 13721 / JCM 3198 / KCTC 3076 / NBRC 16047 / NCTC 10667)</name>
    <name type="common">Rhodococcus bronchialis</name>
    <dbReference type="NCBI Taxonomy" id="526226"/>
    <lineage>
        <taxon>Bacteria</taxon>
        <taxon>Bacillati</taxon>
        <taxon>Actinomycetota</taxon>
        <taxon>Actinomycetes</taxon>
        <taxon>Mycobacteriales</taxon>
        <taxon>Gordoniaceae</taxon>
        <taxon>Gordonia</taxon>
    </lineage>
</organism>
<feature type="chain" id="PRO_5003010078" evidence="5">
    <location>
        <begin position="24"/>
        <end position="329"/>
    </location>
</feature>
<evidence type="ECO:0000256" key="3">
    <source>
        <dbReference type="ARBA" id="ARBA00022448"/>
    </source>
</evidence>
<dbReference type="HOGENOM" id="CLU_038034_0_2_11"/>
<comment type="similarity">
    <text evidence="2">Belongs to the bacterial solute-binding protein 8 family.</text>
</comment>
<dbReference type="InterPro" id="IPR002491">
    <property type="entry name" value="ABC_transptr_periplasmic_BD"/>
</dbReference>
<feature type="signal peptide" evidence="5">
    <location>
        <begin position="1"/>
        <end position="23"/>
    </location>
</feature>
<dbReference type="Pfam" id="PF01497">
    <property type="entry name" value="Peripla_BP_2"/>
    <property type="match status" value="1"/>
</dbReference>
<dbReference type="AlphaFoldDB" id="D0LCZ3"/>
<comment type="subcellular location">
    <subcellularLocation>
        <location evidence="1">Cell envelope</location>
    </subcellularLocation>
</comment>
<dbReference type="GO" id="GO:1901678">
    <property type="term" value="P:iron coordination entity transport"/>
    <property type="evidence" value="ECO:0007669"/>
    <property type="project" value="UniProtKB-ARBA"/>
</dbReference>
<dbReference type="EMBL" id="CP001802">
    <property type="protein sequence ID" value="ACY22486.1"/>
    <property type="molecule type" value="Genomic_DNA"/>
</dbReference>
<evidence type="ECO:0000256" key="4">
    <source>
        <dbReference type="ARBA" id="ARBA00022729"/>
    </source>
</evidence>
<evidence type="ECO:0000259" key="6">
    <source>
        <dbReference type="PROSITE" id="PS50983"/>
    </source>
</evidence>
<accession>D0LCZ3</accession>
<proteinExistence type="inferred from homology"/>
<keyword evidence="3" id="KW-0813">Transport</keyword>
<dbReference type="PROSITE" id="PS51257">
    <property type="entry name" value="PROKAR_LIPOPROTEIN"/>
    <property type="match status" value="1"/>
</dbReference>
<evidence type="ECO:0000256" key="2">
    <source>
        <dbReference type="ARBA" id="ARBA00008814"/>
    </source>
</evidence>
<evidence type="ECO:0000256" key="1">
    <source>
        <dbReference type="ARBA" id="ARBA00004196"/>
    </source>
</evidence>
<gene>
    <name evidence="7" type="ordered locus">Gbro_3282</name>
</gene>
<dbReference type="Gene3D" id="3.40.50.1980">
    <property type="entry name" value="Nitrogenase molybdenum iron protein domain"/>
    <property type="match status" value="2"/>
</dbReference>
<dbReference type="PROSITE" id="PS50983">
    <property type="entry name" value="FE_B12_PBP"/>
    <property type="match status" value="1"/>
</dbReference>
<protein>
    <submittedName>
        <fullName evidence="7">Periplasmic binding protein</fullName>
    </submittedName>
</protein>
<reference evidence="8" key="1">
    <citation type="submission" date="2009-10" db="EMBL/GenBank/DDBJ databases">
        <title>The complete chromosome of Gordonia bronchialis DSM 43247.</title>
        <authorList>
            <consortium name="US DOE Joint Genome Institute (JGI-PGF)"/>
            <person name="Lucas S."/>
            <person name="Copeland A."/>
            <person name="Lapidus A."/>
            <person name="Glavina del Rio T."/>
            <person name="Dalin E."/>
            <person name="Tice H."/>
            <person name="Bruce D."/>
            <person name="Goodwin L."/>
            <person name="Pitluck S."/>
            <person name="Kyrpides N."/>
            <person name="Mavromatis K."/>
            <person name="Ivanova N."/>
            <person name="Ovchinnikova G."/>
            <person name="Saunders E."/>
            <person name="Brettin T."/>
            <person name="Detter J.C."/>
            <person name="Han C."/>
            <person name="Larimer F."/>
            <person name="Land M."/>
            <person name="Hauser L."/>
            <person name="Markowitz V."/>
            <person name="Cheng J.-F."/>
            <person name="Hugenholtz P."/>
            <person name="Woyke T."/>
            <person name="Wu D."/>
            <person name="Jando M."/>
            <person name="Schneider S."/>
            <person name="Goeker M."/>
            <person name="Klenk H.-P."/>
            <person name="Eisen J.A."/>
        </authorList>
    </citation>
    <scope>NUCLEOTIDE SEQUENCE [LARGE SCALE GENOMIC DNA]</scope>
    <source>
        <strain evidence="8">ATCC 25592 / DSM 43247 / BCRC 13721 / JCM 3198 / KCTC 3076 / NBRC 16047 / NCTC 10667</strain>
    </source>
</reference>
<feature type="domain" description="Fe/B12 periplasmic-binding" evidence="6">
    <location>
        <begin position="74"/>
        <end position="325"/>
    </location>
</feature>
<evidence type="ECO:0000313" key="7">
    <source>
        <dbReference type="EMBL" id="ACY22486.1"/>
    </source>
</evidence>
<dbReference type="STRING" id="526226.Gbro_3282"/>
<keyword evidence="4 5" id="KW-0732">Signal</keyword>
<sequence length="329" mass="34625">MRFRRAVAVVALIVAATMLAACAEDDTLRTPDGRPISTSTTRIAEVNLVTPERDFSKTCLQPTAPDAGQPDVSRIVVTDPALLDAVCALGIGPKVVAVTAAPGSVMTYLGPQLTSVPAIGTTPDAAAVADAKPDVILTSPATASSATAFAGVRTVSVAPGTWQEQFQAVADGLGRSESGVRLLKQFTTRATNAGRWADAAHTWVSLVRFTDDEMEQIAGNSTFAGQILAMMGAQRPPSQRGAESFTVTDKNFRDADGDLIYVSFQGPKGLDHGKQVLLSDRWLDLGAPTWKRVLAVDDDVWYGTSGLAAAWLVLYDVRGSLADGSSANY</sequence>
<dbReference type="OrthoDB" id="9793175at2"/>
<dbReference type="Proteomes" id="UP000001219">
    <property type="component" value="Chromosome"/>
</dbReference>
<evidence type="ECO:0000313" key="8">
    <source>
        <dbReference type="Proteomes" id="UP000001219"/>
    </source>
</evidence>
<keyword evidence="8" id="KW-1185">Reference proteome</keyword>
<dbReference type="KEGG" id="gbr:Gbro_3282"/>
<name>D0LCZ3_GORB4</name>
<dbReference type="eggNOG" id="COG0614">
    <property type="taxonomic scope" value="Bacteria"/>
</dbReference>
<dbReference type="SUPFAM" id="SSF53807">
    <property type="entry name" value="Helical backbone' metal receptor"/>
    <property type="match status" value="1"/>
</dbReference>